<comment type="caution">
    <text evidence="2">The sequence shown here is derived from an EMBL/GenBank/DDBJ whole genome shotgun (WGS) entry which is preliminary data.</text>
</comment>
<dbReference type="Proteomes" id="UP001303222">
    <property type="component" value="Unassembled WGS sequence"/>
</dbReference>
<dbReference type="EMBL" id="MU859475">
    <property type="protein sequence ID" value="KAK3946908.1"/>
    <property type="molecule type" value="Genomic_DNA"/>
</dbReference>
<accession>A0AAN6SBB7</accession>
<reference evidence="2" key="2">
    <citation type="submission" date="2023-06" db="EMBL/GenBank/DDBJ databases">
        <authorList>
            <consortium name="Lawrence Berkeley National Laboratory"/>
            <person name="Mondo S.J."/>
            <person name="Hensen N."/>
            <person name="Bonometti L."/>
            <person name="Westerberg I."/>
            <person name="Brannstrom I.O."/>
            <person name="Guillou S."/>
            <person name="Cros-Aarteil S."/>
            <person name="Calhoun S."/>
            <person name="Haridas S."/>
            <person name="Kuo A."/>
            <person name="Pangilinan J."/>
            <person name="Riley R."/>
            <person name="Labutti K."/>
            <person name="Andreopoulos B."/>
            <person name="Lipzen A."/>
            <person name="Chen C."/>
            <person name="Yanf M."/>
            <person name="Daum C."/>
            <person name="Ng V."/>
            <person name="Clum A."/>
            <person name="Steindorff A."/>
            <person name="Ohm R."/>
            <person name="Martin F."/>
            <person name="Silar P."/>
            <person name="Natvig D."/>
            <person name="Lalanne C."/>
            <person name="Gautier V."/>
            <person name="Ament-Velasquez S.L."/>
            <person name="Kruys A."/>
            <person name="Hutchinson M.I."/>
            <person name="Powell A.J."/>
            <person name="Barry K."/>
            <person name="Miller A.N."/>
            <person name="Grigoriev I.V."/>
            <person name="Debuchy R."/>
            <person name="Gladieux P."/>
            <person name="Thoren M.H."/>
            <person name="Johannesson H."/>
        </authorList>
    </citation>
    <scope>NUCLEOTIDE SEQUENCE</scope>
    <source>
        <strain evidence="2">CBS 626.80</strain>
    </source>
</reference>
<reference evidence="2" key="1">
    <citation type="journal article" date="2023" name="Mol. Phylogenet. Evol.">
        <title>Genome-scale phylogeny and comparative genomics of the fungal order Sordariales.</title>
        <authorList>
            <person name="Hensen N."/>
            <person name="Bonometti L."/>
            <person name="Westerberg I."/>
            <person name="Brannstrom I.O."/>
            <person name="Guillou S."/>
            <person name="Cros-Aarteil S."/>
            <person name="Calhoun S."/>
            <person name="Haridas S."/>
            <person name="Kuo A."/>
            <person name="Mondo S."/>
            <person name="Pangilinan J."/>
            <person name="Riley R."/>
            <person name="LaButti K."/>
            <person name="Andreopoulos B."/>
            <person name="Lipzen A."/>
            <person name="Chen C."/>
            <person name="Yan M."/>
            <person name="Daum C."/>
            <person name="Ng V."/>
            <person name="Clum A."/>
            <person name="Steindorff A."/>
            <person name="Ohm R.A."/>
            <person name="Martin F."/>
            <person name="Silar P."/>
            <person name="Natvig D.O."/>
            <person name="Lalanne C."/>
            <person name="Gautier V."/>
            <person name="Ament-Velasquez S.L."/>
            <person name="Kruys A."/>
            <person name="Hutchinson M.I."/>
            <person name="Powell A.J."/>
            <person name="Barry K."/>
            <person name="Miller A.N."/>
            <person name="Grigoriev I.V."/>
            <person name="Debuchy R."/>
            <person name="Gladieux P."/>
            <person name="Hiltunen Thoren M."/>
            <person name="Johannesson H."/>
        </authorList>
    </citation>
    <scope>NUCLEOTIDE SEQUENCE</scope>
    <source>
        <strain evidence="2">CBS 626.80</strain>
    </source>
</reference>
<evidence type="ECO:0000313" key="3">
    <source>
        <dbReference type="Proteomes" id="UP001303222"/>
    </source>
</evidence>
<feature type="region of interest" description="Disordered" evidence="1">
    <location>
        <begin position="405"/>
        <end position="426"/>
    </location>
</feature>
<sequence>MEMLEVVAQFCSGVAGVSPSEEADVFTNDIINPYLDSAAPNTWQPAYTDLKSLTLTSKTLYNPAQRALFKVAVVNTTSGLMRLLRTLLQHQEKRNLVRCFIANIDDHMRPLPCTLISPPPLVFGEFLYYVYPILSDTVIDQLPAHSFFRRTVPLLKDIFQALNTRFKITLRLIESTEINLHTLEDQIMTATIQLLPNLQATRICFGTPTRHQARRVPRSQPSLTLDFSALLALTNFKRYVPGYPTGLPPSVERLTLIGSRTDAVLPFELFDLNVLSKWLSSNTILRELRMLDGFDRLIKYRRFRLGDPNFKSWNDVLLTYQFTLEVLTMGSYAPFQAAPQARYGPSGMLDCLYDMHKLRKLKVPLHALSGQEFGLPPGEDDCTYYMRTTLPPSLKKMEVMVMNSQQGASGEEGTENEWSVVEYNQK</sequence>
<keyword evidence="3" id="KW-1185">Reference proteome</keyword>
<dbReference type="AlphaFoldDB" id="A0AAN6SBB7"/>
<proteinExistence type="predicted"/>
<name>A0AAN6SBB7_9PEZI</name>
<protein>
    <submittedName>
        <fullName evidence="2">Uncharacterized protein</fullName>
    </submittedName>
</protein>
<gene>
    <name evidence="2" type="ORF">QBC32DRAFT_374650</name>
</gene>
<evidence type="ECO:0000256" key="1">
    <source>
        <dbReference type="SAM" id="MobiDB-lite"/>
    </source>
</evidence>
<organism evidence="2 3">
    <name type="scientific">Pseudoneurospora amorphoporcata</name>
    <dbReference type="NCBI Taxonomy" id="241081"/>
    <lineage>
        <taxon>Eukaryota</taxon>
        <taxon>Fungi</taxon>
        <taxon>Dikarya</taxon>
        <taxon>Ascomycota</taxon>
        <taxon>Pezizomycotina</taxon>
        <taxon>Sordariomycetes</taxon>
        <taxon>Sordariomycetidae</taxon>
        <taxon>Sordariales</taxon>
        <taxon>Sordariaceae</taxon>
        <taxon>Pseudoneurospora</taxon>
    </lineage>
</organism>
<evidence type="ECO:0000313" key="2">
    <source>
        <dbReference type="EMBL" id="KAK3946908.1"/>
    </source>
</evidence>